<dbReference type="AlphaFoldDB" id="I7FVM2"/>
<gene>
    <name evidence="1" type="ordered locus">MSMEI_6557</name>
</gene>
<reference evidence="1 2" key="1">
    <citation type="journal article" date="2007" name="Genome Biol.">
        <title>Interrupted coding sequences in Mycobacterium smegmatis: authentic mutations or sequencing errors?</title>
        <authorList>
            <person name="Deshayes C."/>
            <person name="Perrodou E."/>
            <person name="Gallien S."/>
            <person name="Euphrasie D."/>
            <person name="Schaeffer C."/>
            <person name="Van-Dorsselaer A."/>
            <person name="Poch O."/>
            <person name="Lecompte O."/>
            <person name="Reyrat J.M."/>
        </authorList>
    </citation>
    <scope>NUCLEOTIDE SEQUENCE [LARGE SCALE GENOMIC DNA]</scope>
    <source>
        <strain evidence="2">ATCC 700084 / mc(2)155</strain>
    </source>
</reference>
<reference evidence="1 2" key="2">
    <citation type="journal article" date="2009" name="Genome Res.">
        <title>Ortho-proteogenomics: multiple proteomes investigation through orthology and a new MS-based protocol.</title>
        <authorList>
            <person name="Gallien S."/>
            <person name="Perrodou E."/>
            <person name="Carapito C."/>
            <person name="Deshayes C."/>
            <person name="Reyrat J.M."/>
            <person name="Van Dorsselaer A."/>
            <person name="Poch O."/>
            <person name="Schaeffer C."/>
            <person name="Lecompte O."/>
        </authorList>
    </citation>
    <scope>NUCLEOTIDE SEQUENCE [LARGE SCALE GENOMIC DNA]</scope>
    <source>
        <strain evidence="2">ATCC 700084 / mc(2)155</strain>
    </source>
</reference>
<dbReference type="Proteomes" id="UP000006158">
    <property type="component" value="Chromosome"/>
</dbReference>
<accession>I7FVM2</accession>
<sequence length="211" mass="23814">MLTALYGHRHATYRISPFAGRRLSVVCGLLVTRVCPNCRRGNFDNRREQRAHSHEERVEWNTLMNTVLYLSASGATYETDAYTPADITRLVRGHGLQSLTSTDRQFDFWFSPALLHCQRRTNRVATELLLATTGFTPKDVPLLRGAVVIATHDTDGELDGLSWQQLDTLVARHHALTKRDRKRLRRRIGRDRLPAAESLIAPAAGRPHAPA</sequence>
<dbReference type="PATRIC" id="fig|246196.56.peg.6689"/>
<proteinExistence type="predicted"/>
<dbReference type="KEGG" id="msg:MSMEI_6557"/>
<name>I7FVM2_MYCS2</name>
<evidence type="ECO:0000313" key="2">
    <source>
        <dbReference type="Proteomes" id="UP000006158"/>
    </source>
</evidence>
<evidence type="ECO:0000313" key="1">
    <source>
        <dbReference type="EMBL" id="AFP42983.1"/>
    </source>
</evidence>
<protein>
    <submittedName>
        <fullName evidence="1">Uncharacterized protein</fullName>
    </submittedName>
</protein>
<organism evidence="1 2">
    <name type="scientific">Mycolicibacterium smegmatis (strain ATCC 700084 / mc(2)155)</name>
    <name type="common">Mycobacterium smegmatis</name>
    <dbReference type="NCBI Taxonomy" id="246196"/>
    <lineage>
        <taxon>Bacteria</taxon>
        <taxon>Bacillati</taxon>
        <taxon>Actinomycetota</taxon>
        <taxon>Actinomycetes</taxon>
        <taxon>Mycobacteriales</taxon>
        <taxon>Mycobacteriaceae</taxon>
        <taxon>Mycolicibacterium</taxon>
    </lineage>
</organism>
<dbReference type="EMBL" id="CP001663">
    <property type="protein sequence ID" value="AFP42983.1"/>
    <property type="molecule type" value="Genomic_DNA"/>
</dbReference>